<dbReference type="Proteomes" id="UP001492380">
    <property type="component" value="Unassembled WGS sequence"/>
</dbReference>
<evidence type="ECO:0000313" key="2">
    <source>
        <dbReference type="Proteomes" id="UP001492380"/>
    </source>
</evidence>
<reference evidence="1 2" key="1">
    <citation type="submission" date="2024-04" db="EMBL/GenBank/DDBJ databases">
        <title>Phyllosticta paracitricarpa is synonymous to the EU quarantine fungus P. citricarpa based on phylogenomic analyses.</title>
        <authorList>
            <consortium name="Lawrence Berkeley National Laboratory"/>
            <person name="Van Ingen-Buijs V.A."/>
            <person name="Van Westerhoven A.C."/>
            <person name="Haridas S."/>
            <person name="Skiadas P."/>
            <person name="Martin F."/>
            <person name="Groenewald J.Z."/>
            <person name="Crous P.W."/>
            <person name="Seidl M.F."/>
        </authorList>
    </citation>
    <scope>NUCLEOTIDE SEQUENCE [LARGE SCALE GENOMIC DNA]</scope>
    <source>
        <strain evidence="1 2">CBS 123374</strain>
    </source>
</reference>
<name>A0ABR1YKS9_9PEZI</name>
<proteinExistence type="predicted"/>
<gene>
    <name evidence="1" type="ORF">HDK90DRAFT_492175</name>
</gene>
<protein>
    <submittedName>
        <fullName evidence="1">Uncharacterized protein</fullName>
    </submittedName>
</protein>
<dbReference type="EMBL" id="JBBWRZ010000008">
    <property type="protein sequence ID" value="KAK8230947.1"/>
    <property type="molecule type" value="Genomic_DNA"/>
</dbReference>
<comment type="caution">
    <text evidence="1">The sequence shown here is derived from an EMBL/GenBank/DDBJ whole genome shotgun (WGS) entry which is preliminary data.</text>
</comment>
<feature type="non-terminal residue" evidence="1">
    <location>
        <position position="221"/>
    </location>
</feature>
<accession>A0ABR1YKS9</accession>
<organism evidence="1 2">
    <name type="scientific">Phyllosticta capitalensis</name>
    <dbReference type="NCBI Taxonomy" id="121624"/>
    <lineage>
        <taxon>Eukaryota</taxon>
        <taxon>Fungi</taxon>
        <taxon>Dikarya</taxon>
        <taxon>Ascomycota</taxon>
        <taxon>Pezizomycotina</taxon>
        <taxon>Dothideomycetes</taxon>
        <taxon>Dothideomycetes incertae sedis</taxon>
        <taxon>Botryosphaeriales</taxon>
        <taxon>Phyllostictaceae</taxon>
        <taxon>Phyllosticta</taxon>
    </lineage>
</organism>
<keyword evidence="2" id="KW-1185">Reference proteome</keyword>
<evidence type="ECO:0000313" key="1">
    <source>
        <dbReference type="EMBL" id="KAK8230947.1"/>
    </source>
</evidence>
<sequence>MAPPVDPLPDQHSIEHALARYVEENSFLEQVNKFEIQLVRSEQLAYESNTGCQLKFSSIADRHVQAISSRDIMVQIINGRKHARQGTEPTVETILESQREDLHVSAVDAGVARLEDLITAWKEIPSEDFFKTKRQASCRFKDSAAAFRQRSKAFLDDQRERILTVSGVPYSTRNSPWPRRLSRTLTLKPRSWFPSCTRWWHRWSKRSIEWKKSWSSIRFEL</sequence>